<dbReference type="CDD" id="cd00342">
    <property type="entry name" value="gram_neg_porins"/>
    <property type="match status" value="1"/>
</dbReference>
<evidence type="ECO:0000256" key="2">
    <source>
        <dbReference type="ARBA" id="ARBA00011233"/>
    </source>
</evidence>
<dbReference type="Pfam" id="PF13609">
    <property type="entry name" value="Porin_4"/>
    <property type="match status" value="1"/>
</dbReference>
<dbReference type="PANTHER" id="PTHR34501:SF9">
    <property type="entry name" value="MAJOR OUTER MEMBRANE PROTEIN P.IA"/>
    <property type="match status" value="1"/>
</dbReference>
<evidence type="ECO:0000256" key="6">
    <source>
        <dbReference type="ARBA" id="ARBA00022729"/>
    </source>
</evidence>
<comment type="subunit">
    <text evidence="2">Homotrimer.</text>
</comment>
<keyword evidence="9" id="KW-0472">Membrane</keyword>
<dbReference type="RefSeq" id="WP_228982321.1">
    <property type="nucleotide sequence ID" value="NZ_CAJQYY010000030.1"/>
</dbReference>
<name>A0ABN7QQ61_9BURK</name>
<organism evidence="13 14">
    <name type="scientific">Paraburkholderia gardini</name>
    <dbReference type="NCBI Taxonomy" id="2823469"/>
    <lineage>
        <taxon>Bacteria</taxon>
        <taxon>Pseudomonadati</taxon>
        <taxon>Pseudomonadota</taxon>
        <taxon>Betaproteobacteria</taxon>
        <taxon>Burkholderiales</taxon>
        <taxon>Burkholderiaceae</taxon>
        <taxon>Paraburkholderia</taxon>
    </lineage>
</organism>
<keyword evidence="5" id="KW-0812">Transmembrane</keyword>
<keyword evidence="4" id="KW-1134">Transmembrane beta strand</keyword>
<dbReference type="InterPro" id="IPR050298">
    <property type="entry name" value="Gram-neg_bact_OMP"/>
</dbReference>
<evidence type="ECO:0000256" key="9">
    <source>
        <dbReference type="ARBA" id="ARBA00023136"/>
    </source>
</evidence>
<keyword evidence="8" id="KW-0626">Porin</keyword>
<dbReference type="InterPro" id="IPR033900">
    <property type="entry name" value="Gram_neg_porin_domain"/>
</dbReference>
<dbReference type="Proteomes" id="UP000789752">
    <property type="component" value="Unassembled WGS sequence"/>
</dbReference>
<evidence type="ECO:0000256" key="10">
    <source>
        <dbReference type="ARBA" id="ARBA00023237"/>
    </source>
</evidence>
<keyword evidence="3" id="KW-0813">Transport</keyword>
<evidence type="ECO:0000256" key="8">
    <source>
        <dbReference type="ARBA" id="ARBA00023114"/>
    </source>
</evidence>
<comment type="subcellular location">
    <subcellularLocation>
        <location evidence="1">Cell outer membrane</location>
        <topology evidence="1">Multi-pass membrane protein</topology>
    </subcellularLocation>
</comment>
<keyword evidence="6 11" id="KW-0732">Signal</keyword>
<evidence type="ECO:0000259" key="12">
    <source>
        <dbReference type="Pfam" id="PF13609"/>
    </source>
</evidence>
<feature type="signal peptide" evidence="11">
    <location>
        <begin position="1"/>
        <end position="24"/>
    </location>
</feature>
<dbReference type="InterPro" id="IPR023614">
    <property type="entry name" value="Porin_dom_sf"/>
</dbReference>
<gene>
    <name evidence="13" type="ORF">R54767_04437</name>
</gene>
<evidence type="ECO:0000256" key="5">
    <source>
        <dbReference type="ARBA" id="ARBA00022692"/>
    </source>
</evidence>
<comment type="caution">
    <text evidence="13">The sequence shown here is derived from an EMBL/GenBank/DDBJ whole genome shotgun (WGS) entry which is preliminary data.</text>
</comment>
<proteinExistence type="predicted"/>
<feature type="chain" id="PRO_5046137545" evidence="11">
    <location>
        <begin position="25"/>
        <end position="391"/>
    </location>
</feature>
<evidence type="ECO:0000256" key="7">
    <source>
        <dbReference type="ARBA" id="ARBA00023065"/>
    </source>
</evidence>
<protein>
    <submittedName>
        <fullName evidence="13">Outer membrane porin protein</fullName>
    </submittedName>
</protein>
<keyword evidence="10" id="KW-0998">Cell outer membrane</keyword>
<feature type="domain" description="Porin" evidence="12">
    <location>
        <begin position="15"/>
        <end position="347"/>
    </location>
</feature>
<evidence type="ECO:0000256" key="4">
    <source>
        <dbReference type="ARBA" id="ARBA00022452"/>
    </source>
</evidence>
<dbReference type="EMBL" id="CAJQYY010000030">
    <property type="protein sequence ID" value="CAG4917764.1"/>
    <property type="molecule type" value="Genomic_DNA"/>
</dbReference>
<evidence type="ECO:0000313" key="13">
    <source>
        <dbReference type="EMBL" id="CAG4917764.1"/>
    </source>
</evidence>
<keyword evidence="14" id="KW-1185">Reference proteome</keyword>
<evidence type="ECO:0000313" key="14">
    <source>
        <dbReference type="Proteomes" id="UP000789752"/>
    </source>
</evidence>
<dbReference type="SUPFAM" id="SSF56935">
    <property type="entry name" value="Porins"/>
    <property type="match status" value="1"/>
</dbReference>
<keyword evidence="7" id="KW-0406">Ion transport</keyword>
<sequence>MTKHGKIKALLIAGAALGAGAANAQSSVTLYGAVDDAFVYANNQKGHSNFYLRQGNLYASKWGLRGVEDIGGGTSVIFDLQNGFDLNSGALSSSSQIFNREAFVGLQNQQYGTFTMGRQYTPYYLFVGPLASSTWLTGATGAHPGDIDGLDTTIRINNALVYTTPTWNGLQASGMYALGGIAGSTGKGQTISAGVKYATGPIGLAAGYLRMDNAQQTTGFDPASTGSFGTSSLNTGYASAKTIQHIAAAANYTIGNLMMGVTYTNVEYVSGNHSIFRDTAVFNTYAALATYRFTPAFDVAGAFSYTLASKANGISSAARYQQYSLKEAYHLSKRTSLYALEAYQRASGQTLGANGAGNIIDATPSVGDSQNATPSSTNSQFVGMVGIAFLF</sequence>
<evidence type="ECO:0000256" key="11">
    <source>
        <dbReference type="SAM" id="SignalP"/>
    </source>
</evidence>
<evidence type="ECO:0000256" key="1">
    <source>
        <dbReference type="ARBA" id="ARBA00004571"/>
    </source>
</evidence>
<dbReference type="Gene3D" id="2.40.160.10">
    <property type="entry name" value="Porin"/>
    <property type="match status" value="1"/>
</dbReference>
<accession>A0ABN7QQ61</accession>
<dbReference type="PANTHER" id="PTHR34501">
    <property type="entry name" value="PROTEIN YDDL-RELATED"/>
    <property type="match status" value="1"/>
</dbReference>
<evidence type="ECO:0000256" key="3">
    <source>
        <dbReference type="ARBA" id="ARBA00022448"/>
    </source>
</evidence>
<reference evidence="13 14" key="1">
    <citation type="submission" date="2021-04" db="EMBL/GenBank/DDBJ databases">
        <authorList>
            <person name="Vanwijnsberghe S."/>
        </authorList>
    </citation>
    <scope>NUCLEOTIDE SEQUENCE [LARGE SCALE GENOMIC DNA]</scope>
    <source>
        <strain evidence="13 14">LMG 32171</strain>
    </source>
</reference>